<dbReference type="Gene3D" id="1.20.80.10">
    <property type="match status" value="1"/>
</dbReference>
<dbReference type="CDD" id="cd17101">
    <property type="entry name" value="FERM_F1_PTPN13_like"/>
    <property type="match status" value="1"/>
</dbReference>
<dbReference type="InterPro" id="IPR011993">
    <property type="entry name" value="PH-like_dom_sf"/>
</dbReference>
<proteinExistence type="predicted"/>
<dbReference type="Proteomes" id="UP000005408">
    <property type="component" value="Unassembled WGS sequence"/>
</dbReference>
<dbReference type="Pfam" id="PF00373">
    <property type="entry name" value="FERM_M"/>
    <property type="match status" value="1"/>
</dbReference>
<dbReference type="CDD" id="cd14473">
    <property type="entry name" value="FERM_B-lobe"/>
    <property type="match status" value="1"/>
</dbReference>
<dbReference type="SMART" id="SM00295">
    <property type="entry name" value="B41"/>
    <property type="match status" value="1"/>
</dbReference>
<dbReference type="GO" id="GO:0098592">
    <property type="term" value="C:cytoplasmic side of apical plasma membrane"/>
    <property type="evidence" value="ECO:0007669"/>
    <property type="project" value="TreeGrafter"/>
</dbReference>
<evidence type="ECO:0000313" key="3">
    <source>
        <dbReference type="EnsemblMetazoa" id="G10821.1:cds"/>
    </source>
</evidence>
<dbReference type="Gene3D" id="2.30.29.30">
    <property type="entry name" value="Pleckstrin-homology domain (PH domain)/Phosphotyrosine-binding domain (PTB)"/>
    <property type="match status" value="1"/>
</dbReference>
<dbReference type="PROSITE" id="PS50057">
    <property type="entry name" value="FERM_3"/>
    <property type="match status" value="1"/>
</dbReference>
<name>A0A8W8HS85_MAGGI</name>
<dbReference type="InterPro" id="IPR018979">
    <property type="entry name" value="FERM_N"/>
</dbReference>
<evidence type="ECO:0000313" key="4">
    <source>
        <dbReference type="Proteomes" id="UP000005408"/>
    </source>
</evidence>
<keyword evidence="4" id="KW-1185">Reference proteome</keyword>
<feature type="compositionally biased region" description="Low complexity" evidence="1">
    <location>
        <begin position="504"/>
        <end position="522"/>
    </location>
</feature>
<dbReference type="SUPFAM" id="SSF50729">
    <property type="entry name" value="PH domain-like"/>
    <property type="match status" value="1"/>
</dbReference>
<dbReference type="InterPro" id="IPR041781">
    <property type="entry name" value="FRMD6-FERM_C"/>
</dbReference>
<dbReference type="Pfam" id="PF09379">
    <property type="entry name" value="FERM_N"/>
    <property type="match status" value="1"/>
</dbReference>
<feature type="domain" description="FERM" evidence="2">
    <location>
        <begin position="15"/>
        <end position="320"/>
    </location>
</feature>
<dbReference type="InterPro" id="IPR014352">
    <property type="entry name" value="FERM/acyl-CoA-bd_prot_sf"/>
</dbReference>
<evidence type="ECO:0000256" key="1">
    <source>
        <dbReference type="SAM" id="MobiDB-lite"/>
    </source>
</evidence>
<dbReference type="AlphaFoldDB" id="A0A8W8HS85"/>
<dbReference type="EnsemblMetazoa" id="G10821.1">
    <property type="protein sequence ID" value="G10821.1:cds"/>
    <property type="gene ID" value="G10821"/>
</dbReference>
<accession>A0A8W8HS85</accession>
<dbReference type="InterPro" id="IPR018980">
    <property type="entry name" value="FERM_PH-like_C"/>
</dbReference>
<dbReference type="InterPro" id="IPR029071">
    <property type="entry name" value="Ubiquitin-like_domsf"/>
</dbReference>
<dbReference type="InterPro" id="IPR019749">
    <property type="entry name" value="Band_41_domain"/>
</dbReference>
<protein>
    <recommendedName>
        <fullName evidence="2">FERM domain-containing protein</fullName>
    </recommendedName>
</protein>
<dbReference type="InterPro" id="IPR047145">
    <property type="entry name" value="FRMD6-like"/>
</dbReference>
<feature type="region of interest" description="Disordered" evidence="1">
    <location>
        <begin position="457"/>
        <end position="553"/>
    </location>
</feature>
<organism evidence="3 4">
    <name type="scientific">Magallana gigas</name>
    <name type="common">Pacific oyster</name>
    <name type="synonym">Crassostrea gigas</name>
    <dbReference type="NCBI Taxonomy" id="29159"/>
    <lineage>
        <taxon>Eukaryota</taxon>
        <taxon>Metazoa</taxon>
        <taxon>Spiralia</taxon>
        <taxon>Lophotrochozoa</taxon>
        <taxon>Mollusca</taxon>
        <taxon>Bivalvia</taxon>
        <taxon>Autobranchia</taxon>
        <taxon>Pteriomorphia</taxon>
        <taxon>Ostreida</taxon>
        <taxon>Ostreoidea</taxon>
        <taxon>Ostreidae</taxon>
        <taxon>Magallana</taxon>
    </lineage>
</organism>
<dbReference type="PRINTS" id="PR00935">
    <property type="entry name" value="BAND41"/>
</dbReference>
<feature type="compositionally biased region" description="Polar residues" evidence="1">
    <location>
        <begin position="523"/>
        <end position="541"/>
    </location>
</feature>
<dbReference type="GO" id="GO:0035332">
    <property type="term" value="P:positive regulation of hippo signaling"/>
    <property type="evidence" value="ECO:0007669"/>
    <property type="project" value="TreeGrafter"/>
</dbReference>
<dbReference type="Gene3D" id="3.10.20.90">
    <property type="entry name" value="Phosphatidylinositol 3-kinase Catalytic Subunit, Chain A, domain 1"/>
    <property type="match status" value="1"/>
</dbReference>
<dbReference type="PANTHER" id="PTHR13429">
    <property type="entry name" value="FERM DOMAIN (PROTEIN4.1-EZRIN-RADIXIN-MOESIN) FAMILY"/>
    <property type="match status" value="1"/>
</dbReference>
<dbReference type="SUPFAM" id="SSF47031">
    <property type="entry name" value="Second domain of FERM"/>
    <property type="match status" value="1"/>
</dbReference>
<sequence>MSSLSLHNAVSKKKKVVNVILLNGEACQVTVDVKSKFLDVFNQITSYLNLRETEYFGLAQKKDEEYLFVALDEKIHKQAPKSWKTGNGEGLDERGQPILTVYFRVHFYVDQFVLLREKVTRHLYYLQLKENLLHYNHVCSEGKCFQMVSYALQADLGNYSSEKHAEGYFDPREYFPAWMVKRRGENYIVNNIPVIHKDLQNVTKSEAELRFIREASMSPAAHNLHFYRLRKRKTDKSCNAWLGVCAKGIEIYEEMSDSFKNLISTFLWPDIGKLHFEKKKFEIQSGPGGRKFSYYTESDCKSKYLLSLCRTTHMFQMAIQPKLMEIRHLDAEDKRRYRESYIYSDTQDLVTNGGTFRGNLSPSTKGATTRFSVVSDASSNTTSGIASDKMTISFEENDEPTKEIMIDCPPQISNFRMSPRQGRLTADGVISTLPSYIPSRGKKTSPKLDYKSASVGRGMKHIDRSPSLGRPTIPKPSTSPVTRHIDRISPTATPVISAHRSDISAHSGHSAHSTHSAQSSGTMFNSSEHVNKSPSGSSFGSLQGGRLSLPCPPQPVPPAYTSARTVPVYVAHSTTSSFSHSDAISFSQPVSRSTSRAESFNKNFGRYHLQENESLIPPVSSQLQTPFTGTLAPDFGSGTPLLDALAGNLVLQNYQNYPPVTHGEMTEVPYPKPEITEAYIPNTEMTLPEMTKEYLAPPPMFAGQ</sequence>
<dbReference type="SUPFAM" id="SSF54236">
    <property type="entry name" value="Ubiquitin-like"/>
    <property type="match status" value="1"/>
</dbReference>
<dbReference type="SMART" id="SM01196">
    <property type="entry name" value="FERM_C"/>
    <property type="match status" value="1"/>
</dbReference>
<evidence type="ECO:0000259" key="2">
    <source>
        <dbReference type="PROSITE" id="PS50057"/>
    </source>
</evidence>
<dbReference type="InterPro" id="IPR000299">
    <property type="entry name" value="FERM_domain"/>
</dbReference>
<dbReference type="PANTHER" id="PTHR13429:SF5">
    <property type="entry name" value="PROTEIN EXPANDED"/>
    <property type="match status" value="1"/>
</dbReference>
<dbReference type="CDD" id="cd13185">
    <property type="entry name" value="FERM_C_FRMD1_FRMD6"/>
    <property type="match status" value="1"/>
</dbReference>
<reference evidence="3" key="1">
    <citation type="submission" date="2022-08" db="UniProtKB">
        <authorList>
            <consortium name="EnsemblMetazoa"/>
        </authorList>
    </citation>
    <scope>IDENTIFICATION</scope>
    <source>
        <strain evidence="3">05x7-T-G4-1.051#20</strain>
    </source>
</reference>
<dbReference type="InterPro" id="IPR035963">
    <property type="entry name" value="FERM_2"/>
</dbReference>
<dbReference type="InterPro" id="IPR019748">
    <property type="entry name" value="FERM_central"/>
</dbReference>
<dbReference type="Pfam" id="PF09380">
    <property type="entry name" value="FERM_C"/>
    <property type="match status" value="1"/>
</dbReference>